<organism evidence="11 12">
    <name type="scientific">Halovibrio salipaludis</name>
    <dbReference type="NCBI Taxonomy" id="2032626"/>
    <lineage>
        <taxon>Bacteria</taxon>
        <taxon>Pseudomonadati</taxon>
        <taxon>Pseudomonadota</taxon>
        <taxon>Gammaproteobacteria</taxon>
        <taxon>Oceanospirillales</taxon>
        <taxon>Halomonadaceae</taxon>
        <taxon>Halovibrio</taxon>
    </lineage>
</organism>
<name>A0A2A2F5J4_9GAMM</name>
<dbReference type="Pfam" id="PF04999">
    <property type="entry name" value="FtsL"/>
    <property type="match status" value="1"/>
</dbReference>
<dbReference type="GO" id="GO:0005886">
    <property type="term" value="C:plasma membrane"/>
    <property type="evidence" value="ECO:0007669"/>
    <property type="project" value="UniProtKB-SubCell"/>
</dbReference>
<dbReference type="Proteomes" id="UP000218896">
    <property type="component" value="Unassembled WGS sequence"/>
</dbReference>
<evidence type="ECO:0000256" key="8">
    <source>
        <dbReference type="HAMAP-Rule" id="MF_00910"/>
    </source>
</evidence>
<protein>
    <recommendedName>
        <fullName evidence="8 9">Cell division protein FtsL</fullName>
    </recommendedName>
</protein>
<keyword evidence="5 8" id="KW-1133">Transmembrane helix</keyword>
<keyword evidence="2 8" id="KW-1003">Cell membrane</keyword>
<keyword evidence="4 8" id="KW-0812">Transmembrane</keyword>
<evidence type="ECO:0000256" key="1">
    <source>
        <dbReference type="ARBA" id="ARBA00004401"/>
    </source>
</evidence>
<comment type="similarity">
    <text evidence="8">Belongs to the FtsL family.</text>
</comment>
<keyword evidence="8" id="KW-0997">Cell inner membrane</keyword>
<keyword evidence="7 8" id="KW-0131">Cell cycle</keyword>
<dbReference type="EMBL" id="NSKD01000005">
    <property type="protein sequence ID" value="PAU79947.1"/>
    <property type="molecule type" value="Genomic_DNA"/>
</dbReference>
<keyword evidence="10" id="KW-0175">Coiled coil</keyword>
<keyword evidence="6 8" id="KW-0472">Membrane</keyword>
<keyword evidence="12" id="KW-1185">Reference proteome</keyword>
<reference evidence="11 12" key="1">
    <citation type="submission" date="2017-08" db="EMBL/GenBank/DDBJ databases">
        <title>Halovibrio sewagensis sp. nov., isolated from wastewater of high salinity.</title>
        <authorList>
            <person name="Dong X."/>
            <person name="Zhang G."/>
        </authorList>
    </citation>
    <scope>NUCLEOTIDE SEQUENCE [LARGE SCALE GENOMIC DNA]</scope>
    <source>
        <strain evidence="11 12">YL5-2</strain>
    </source>
</reference>
<dbReference type="GO" id="GO:0043093">
    <property type="term" value="P:FtsZ-dependent cytokinesis"/>
    <property type="evidence" value="ECO:0007669"/>
    <property type="project" value="UniProtKB-UniRule"/>
</dbReference>
<evidence type="ECO:0000313" key="11">
    <source>
        <dbReference type="EMBL" id="PAU79947.1"/>
    </source>
</evidence>
<dbReference type="InterPro" id="IPR011922">
    <property type="entry name" value="Cell_div_FtsL"/>
</dbReference>
<sequence>MGATAVRSEAGGRALRWREVLDAATRISSRIFRGLWDPRVLATLVMLLVLTASALAVVHASHLNRTLYGTLNDLRDERDAYQRQWTQLLLEQSALSAHSHVEGRAARELEMKVPARDDIVVVTTR</sequence>
<keyword evidence="3 8" id="KW-0132">Cell division</keyword>
<evidence type="ECO:0000256" key="10">
    <source>
        <dbReference type="SAM" id="Coils"/>
    </source>
</evidence>
<dbReference type="AlphaFoldDB" id="A0A2A2F5J4"/>
<feature type="transmembrane region" description="Helical" evidence="8">
    <location>
        <begin position="40"/>
        <end position="58"/>
    </location>
</feature>
<comment type="caution">
    <text evidence="11">The sequence shown here is derived from an EMBL/GenBank/DDBJ whole genome shotgun (WGS) entry which is preliminary data.</text>
</comment>
<dbReference type="GO" id="GO:0032153">
    <property type="term" value="C:cell division site"/>
    <property type="evidence" value="ECO:0007669"/>
    <property type="project" value="UniProtKB-UniRule"/>
</dbReference>
<dbReference type="PANTHER" id="PTHR37479:SF1">
    <property type="entry name" value="CELL DIVISION PROTEIN FTSL"/>
    <property type="match status" value="1"/>
</dbReference>
<comment type="subcellular location">
    <subcellularLocation>
        <location evidence="8">Cell inner membrane</location>
        <topology evidence="8">Single-pass type II membrane protein</topology>
    </subcellularLocation>
    <subcellularLocation>
        <location evidence="1">Cell membrane</location>
        <topology evidence="1">Single-pass type II membrane protein</topology>
    </subcellularLocation>
    <text evidence="8">Localizes to the division septum where it forms a ring structure.</text>
</comment>
<evidence type="ECO:0000256" key="5">
    <source>
        <dbReference type="ARBA" id="ARBA00022989"/>
    </source>
</evidence>
<evidence type="ECO:0000313" key="12">
    <source>
        <dbReference type="Proteomes" id="UP000218896"/>
    </source>
</evidence>
<feature type="coiled-coil region" evidence="10">
    <location>
        <begin position="64"/>
        <end position="91"/>
    </location>
</feature>
<evidence type="ECO:0000256" key="4">
    <source>
        <dbReference type="ARBA" id="ARBA00022692"/>
    </source>
</evidence>
<dbReference type="NCBIfam" id="TIGR02209">
    <property type="entry name" value="ftsL_broad"/>
    <property type="match status" value="1"/>
</dbReference>
<proteinExistence type="inferred from homology"/>
<evidence type="ECO:0000256" key="6">
    <source>
        <dbReference type="ARBA" id="ARBA00023136"/>
    </source>
</evidence>
<dbReference type="PANTHER" id="PTHR37479">
    <property type="entry name" value="CELL DIVISION PROTEIN FTSL"/>
    <property type="match status" value="1"/>
</dbReference>
<evidence type="ECO:0000256" key="9">
    <source>
        <dbReference type="NCBIfam" id="TIGR02209"/>
    </source>
</evidence>
<dbReference type="HAMAP" id="MF_00910">
    <property type="entry name" value="FtsL"/>
    <property type="match status" value="1"/>
</dbReference>
<dbReference type="RefSeq" id="WP_095618015.1">
    <property type="nucleotide sequence ID" value="NZ_NSKD01000005.1"/>
</dbReference>
<dbReference type="OrthoDB" id="5298556at2"/>
<evidence type="ECO:0000256" key="3">
    <source>
        <dbReference type="ARBA" id="ARBA00022618"/>
    </source>
</evidence>
<accession>A0A2A2F5J4</accession>
<comment type="function">
    <text evidence="8">Essential cell division protein. May link together the upstream cell division proteins, which are predominantly cytoplasmic, with the downstream cell division proteins, which are predominantly periplasmic.</text>
</comment>
<comment type="subunit">
    <text evidence="8">Part of a complex composed of FtsB, FtsL and FtsQ.</text>
</comment>
<evidence type="ECO:0000256" key="2">
    <source>
        <dbReference type="ARBA" id="ARBA00022475"/>
    </source>
</evidence>
<evidence type="ECO:0000256" key="7">
    <source>
        <dbReference type="ARBA" id="ARBA00023306"/>
    </source>
</evidence>
<gene>
    <name evidence="8 11" type="primary">ftsL</name>
    <name evidence="11" type="ORF">CK501_12165</name>
</gene>